<dbReference type="InterPro" id="IPR036236">
    <property type="entry name" value="Znf_C2H2_sf"/>
</dbReference>
<keyword evidence="6" id="KW-0805">Transcription regulation</keyword>
<keyword evidence="5" id="KW-0862">Zinc</keyword>
<dbReference type="SUPFAM" id="SSF57667">
    <property type="entry name" value="beta-beta-alpha zinc fingers"/>
    <property type="match status" value="5"/>
</dbReference>
<keyword evidence="12" id="KW-1185">Reference proteome</keyword>
<dbReference type="InterPro" id="IPR050636">
    <property type="entry name" value="C2H2-ZF_domain-containing"/>
</dbReference>
<keyword evidence="4 9" id="KW-0863">Zinc-finger</keyword>
<feature type="domain" description="C2H2-type" evidence="10">
    <location>
        <begin position="228"/>
        <end position="255"/>
    </location>
</feature>
<dbReference type="EMBL" id="LJIG01022769">
    <property type="protein sequence ID" value="KRT78810.1"/>
    <property type="molecule type" value="Genomic_DNA"/>
</dbReference>
<dbReference type="Pfam" id="PF00096">
    <property type="entry name" value="zf-C2H2"/>
    <property type="match status" value="3"/>
</dbReference>
<organism evidence="11 12">
    <name type="scientific">Oryctes borbonicus</name>
    <dbReference type="NCBI Taxonomy" id="1629725"/>
    <lineage>
        <taxon>Eukaryota</taxon>
        <taxon>Metazoa</taxon>
        <taxon>Ecdysozoa</taxon>
        <taxon>Arthropoda</taxon>
        <taxon>Hexapoda</taxon>
        <taxon>Insecta</taxon>
        <taxon>Pterygota</taxon>
        <taxon>Neoptera</taxon>
        <taxon>Endopterygota</taxon>
        <taxon>Coleoptera</taxon>
        <taxon>Polyphaga</taxon>
        <taxon>Scarabaeiformia</taxon>
        <taxon>Scarabaeidae</taxon>
        <taxon>Dynastinae</taxon>
        <taxon>Oryctes</taxon>
    </lineage>
</organism>
<keyword evidence="8" id="KW-0539">Nucleus</keyword>
<evidence type="ECO:0000313" key="11">
    <source>
        <dbReference type="EMBL" id="KRT78810.1"/>
    </source>
</evidence>
<evidence type="ECO:0000256" key="4">
    <source>
        <dbReference type="ARBA" id="ARBA00022771"/>
    </source>
</evidence>
<evidence type="ECO:0000256" key="1">
    <source>
        <dbReference type="ARBA" id="ARBA00004123"/>
    </source>
</evidence>
<dbReference type="PROSITE" id="PS00028">
    <property type="entry name" value="ZINC_FINGER_C2H2_1"/>
    <property type="match status" value="8"/>
</dbReference>
<feature type="domain" description="C2H2-type" evidence="10">
    <location>
        <begin position="256"/>
        <end position="284"/>
    </location>
</feature>
<feature type="domain" description="C2H2-type" evidence="10">
    <location>
        <begin position="285"/>
        <end position="312"/>
    </location>
</feature>
<dbReference type="AlphaFoldDB" id="A0A0T6AUR8"/>
<dbReference type="Gene3D" id="3.30.160.60">
    <property type="entry name" value="Classic Zinc Finger"/>
    <property type="match status" value="6"/>
</dbReference>
<feature type="domain" description="C2H2-type" evidence="10">
    <location>
        <begin position="313"/>
        <end position="340"/>
    </location>
</feature>
<dbReference type="Proteomes" id="UP000051574">
    <property type="component" value="Unassembled WGS sequence"/>
</dbReference>
<evidence type="ECO:0000256" key="8">
    <source>
        <dbReference type="ARBA" id="ARBA00023242"/>
    </source>
</evidence>
<keyword evidence="3" id="KW-0677">Repeat</keyword>
<evidence type="ECO:0000256" key="2">
    <source>
        <dbReference type="ARBA" id="ARBA00022723"/>
    </source>
</evidence>
<dbReference type="OrthoDB" id="6591996at2759"/>
<feature type="domain" description="C2H2-type" evidence="10">
    <location>
        <begin position="341"/>
        <end position="368"/>
    </location>
</feature>
<feature type="domain" description="C2H2-type" evidence="10">
    <location>
        <begin position="172"/>
        <end position="199"/>
    </location>
</feature>
<dbReference type="FunFam" id="3.30.160.60:FF:000264">
    <property type="entry name" value="Zinc finger protein 236"/>
    <property type="match status" value="1"/>
</dbReference>
<feature type="domain" description="C2H2-type" evidence="10">
    <location>
        <begin position="144"/>
        <end position="171"/>
    </location>
</feature>
<evidence type="ECO:0000256" key="7">
    <source>
        <dbReference type="ARBA" id="ARBA00023163"/>
    </source>
</evidence>
<dbReference type="GO" id="GO:0008270">
    <property type="term" value="F:zinc ion binding"/>
    <property type="evidence" value="ECO:0007669"/>
    <property type="project" value="UniProtKB-KW"/>
</dbReference>
<dbReference type="FunFam" id="3.30.160.60:FF:000624">
    <property type="entry name" value="zinc finger protein 697"/>
    <property type="match status" value="2"/>
</dbReference>
<proteinExistence type="predicted"/>
<dbReference type="PANTHER" id="PTHR47772:SF13">
    <property type="entry name" value="GASTRULA ZINC FINGER PROTEIN XLCGF49.1-LIKE-RELATED"/>
    <property type="match status" value="1"/>
</dbReference>
<dbReference type="GO" id="GO:0005634">
    <property type="term" value="C:nucleus"/>
    <property type="evidence" value="ECO:0007669"/>
    <property type="project" value="UniProtKB-SubCell"/>
</dbReference>
<keyword evidence="7" id="KW-0804">Transcription</keyword>
<dbReference type="PANTHER" id="PTHR47772">
    <property type="entry name" value="ZINC FINGER PROTEIN 200"/>
    <property type="match status" value="1"/>
</dbReference>
<evidence type="ECO:0000259" key="10">
    <source>
        <dbReference type="PROSITE" id="PS50157"/>
    </source>
</evidence>
<evidence type="ECO:0000256" key="6">
    <source>
        <dbReference type="ARBA" id="ARBA00023015"/>
    </source>
</evidence>
<sequence>MAVEYDKLQELYNRNCEKFTSIEDIKMEDFKVQTVDALYSKAGNSFISDQNQTTRDILLENIKEEGAELLNKDISNTEKDKLGLKKIETIKVEIGVENENVPTLQGDPLSENNQTSVNFEVNKELGIKENPTHSTTRKSNSDVVFCKECNKTFSYQYYHKIHAPIHNGNTPFKCDICKKGFVKPSLLKMHKVTHSESRPYSCKTCRKHFKRRKDLMRHHPVHSDDRPFPCDQCDKSFLANSKLRAHKMSHQIDRTVSCEQCRELFKDKMGLYQHIRSAHLVKKVHICSYCGKTFSLRNTLTTHIKIHTGEKPFTCDVCKKSFARSSSLKRHTNVHTGERPYSCKMCLTKFTCSQSLKRHMKLHITSKIISD</sequence>
<dbReference type="PROSITE" id="PS50157">
    <property type="entry name" value="ZINC_FINGER_C2H2_2"/>
    <property type="match status" value="8"/>
</dbReference>
<protein>
    <submittedName>
        <fullName evidence="11">C1 domain containing protein</fullName>
    </submittedName>
</protein>
<keyword evidence="2" id="KW-0479">Metal-binding</keyword>
<evidence type="ECO:0000256" key="5">
    <source>
        <dbReference type="ARBA" id="ARBA00022833"/>
    </source>
</evidence>
<accession>A0A0T6AUR8</accession>
<evidence type="ECO:0000256" key="3">
    <source>
        <dbReference type="ARBA" id="ARBA00022737"/>
    </source>
</evidence>
<evidence type="ECO:0000313" key="12">
    <source>
        <dbReference type="Proteomes" id="UP000051574"/>
    </source>
</evidence>
<feature type="domain" description="C2H2-type" evidence="10">
    <location>
        <begin position="200"/>
        <end position="227"/>
    </location>
</feature>
<comment type="subcellular location">
    <subcellularLocation>
        <location evidence="1">Nucleus</location>
    </subcellularLocation>
</comment>
<dbReference type="FunFam" id="3.30.160.60:FF:000052">
    <property type="entry name" value="zinc finger protein 546 isoform X1"/>
    <property type="match status" value="1"/>
</dbReference>
<name>A0A0T6AUR8_9SCAR</name>
<gene>
    <name evidence="11" type="ORF">AMK59_8046</name>
</gene>
<comment type="caution">
    <text evidence="11">The sequence shown here is derived from an EMBL/GenBank/DDBJ whole genome shotgun (WGS) entry which is preliminary data.</text>
</comment>
<dbReference type="InterPro" id="IPR013087">
    <property type="entry name" value="Znf_C2H2_type"/>
</dbReference>
<dbReference type="SMART" id="SM00355">
    <property type="entry name" value="ZnF_C2H2"/>
    <property type="match status" value="8"/>
</dbReference>
<reference evidence="11 12" key="1">
    <citation type="submission" date="2015-09" db="EMBL/GenBank/DDBJ databases">
        <title>Draft genome of the scarab beetle Oryctes borbonicus.</title>
        <authorList>
            <person name="Meyer J.M."/>
            <person name="Markov G.V."/>
            <person name="Baskaran P."/>
            <person name="Herrmann M."/>
            <person name="Sommer R.J."/>
            <person name="Roedelsperger C."/>
        </authorList>
    </citation>
    <scope>NUCLEOTIDE SEQUENCE [LARGE SCALE GENOMIC DNA]</scope>
    <source>
        <strain evidence="11">OB123</strain>
        <tissue evidence="11">Whole animal</tissue>
    </source>
</reference>
<evidence type="ECO:0000256" key="9">
    <source>
        <dbReference type="PROSITE-ProRule" id="PRU00042"/>
    </source>
</evidence>